<dbReference type="EC" id="2.-.-.-" evidence="1"/>
<keyword evidence="2" id="KW-1185">Reference proteome</keyword>
<dbReference type="InterPro" id="IPR005490">
    <property type="entry name" value="LD_TPept_cat_dom"/>
</dbReference>
<dbReference type="GO" id="GO:0016740">
    <property type="term" value="F:transferase activity"/>
    <property type="evidence" value="ECO:0007669"/>
    <property type="project" value="UniProtKB-KW"/>
</dbReference>
<comment type="caution">
    <text evidence="1">The sequence shown here is derived from an EMBL/GenBank/DDBJ whole genome shotgun (WGS) entry which is preliminary data.</text>
</comment>
<dbReference type="RefSeq" id="WP_305450385.1">
    <property type="nucleotide sequence ID" value="NZ_JAUYVO010000003.1"/>
</dbReference>
<organism evidence="1 2">
    <name type="scientific">Neptunomonas phycophila</name>
    <dbReference type="NCBI Taxonomy" id="1572645"/>
    <lineage>
        <taxon>Bacteria</taxon>
        <taxon>Pseudomonadati</taxon>
        <taxon>Pseudomonadota</taxon>
        <taxon>Gammaproteobacteria</taxon>
        <taxon>Oceanospirillales</taxon>
        <taxon>Oceanospirillaceae</taxon>
        <taxon>Neptunomonas</taxon>
    </lineage>
</organism>
<evidence type="ECO:0000313" key="2">
    <source>
        <dbReference type="Proteomes" id="UP001177341"/>
    </source>
</evidence>
<dbReference type="Proteomes" id="UP001177341">
    <property type="component" value="Unassembled WGS sequence"/>
</dbReference>
<protein>
    <submittedName>
        <fullName evidence="1">L,D-transpeptidase</fullName>
        <ecNumber evidence="1">2.-.-.-</ecNumber>
    </submittedName>
</protein>
<name>A0ABT9ESV8_9GAMM</name>
<proteinExistence type="predicted"/>
<reference evidence="1" key="1">
    <citation type="submission" date="2023-07" db="EMBL/GenBank/DDBJ databases">
        <title>Genome content predicts the carbon catabolic preferences of heterotrophic bacteria.</title>
        <authorList>
            <person name="Gralka M."/>
        </authorList>
    </citation>
    <scope>NUCLEOTIDE SEQUENCE</scope>
    <source>
        <strain evidence="1">5G01</strain>
    </source>
</reference>
<accession>A0ABT9ESV8</accession>
<dbReference type="CDD" id="cd16913">
    <property type="entry name" value="YkuD_like"/>
    <property type="match status" value="1"/>
</dbReference>
<gene>
    <name evidence="1" type="ORF">Q8W30_05695</name>
</gene>
<keyword evidence="1" id="KW-0808">Transferase</keyword>
<dbReference type="EMBL" id="JAUYVO010000003">
    <property type="protein sequence ID" value="MDP2522061.1"/>
    <property type="molecule type" value="Genomic_DNA"/>
</dbReference>
<evidence type="ECO:0000313" key="1">
    <source>
        <dbReference type="EMBL" id="MDP2522061.1"/>
    </source>
</evidence>
<sequence>MNLQFTKIEKGEGSRVIGTLTWGDDSYSVITGGYGLGEIPNGSYIVKTRNVAEGDSTTMKSGFLNPATGRGWFIPLEAKFNTSRFGFGIHPDGNLPGTKGCLGLQGDDIDKFFSKWLTTPLTSRPTTLHVTSDL</sequence>